<dbReference type="RefSeq" id="WP_036945887.1">
    <property type="nucleotide sequence ID" value="NZ_JQKC01000087.1"/>
</dbReference>
<evidence type="ECO:0008006" key="4">
    <source>
        <dbReference type="Google" id="ProtNLM"/>
    </source>
</evidence>
<keyword evidence="1" id="KW-0812">Transmembrane</keyword>
<keyword evidence="1" id="KW-1133">Transmembrane helix</keyword>
<dbReference type="eggNOG" id="ENOG50346GD">
    <property type="taxonomic scope" value="Bacteria"/>
</dbReference>
<keyword evidence="1" id="KW-0472">Membrane</keyword>
<name>A0A0L6JP79_9FIRM</name>
<dbReference type="OrthoDB" id="2074929at2"/>
<evidence type="ECO:0000313" key="3">
    <source>
        <dbReference type="Proteomes" id="UP000036923"/>
    </source>
</evidence>
<feature type="transmembrane region" description="Helical" evidence="1">
    <location>
        <begin position="98"/>
        <end position="114"/>
    </location>
</feature>
<proteinExistence type="predicted"/>
<gene>
    <name evidence="2" type="ORF">Bccel_2859</name>
</gene>
<dbReference type="Proteomes" id="UP000036923">
    <property type="component" value="Unassembled WGS sequence"/>
</dbReference>
<dbReference type="AlphaFoldDB" id="A0A0L6JP79"/>
<feature type="transmembrane region" description="Helical" evidence="1">
    <location>
        <begin position="72"/>
        <end position="92"/>
    </location>
</feature>
<dbReference type="EMBL" id="LGTC01000001">
    <property type="protein sequence ID" value="KNY27588.1"/>
    <property type="molecule type" value="Genomic_DNA"/>
</dbReference>
<keyword evidence="3" id="KW-1185">Reference proteome</keyword>
<organism evidence="2 3">
    <name type="scientific">Pseudobacteroides cellulosolvens ATCC 35603 = DSM 2933</name>
    <dbReference type="NCBI Taxonomy" id="398512"/>
    <lineage>
        <taxon>Bacteria</taxon>
        <taxon>Bacillati</taxon>
        <taxon>Bacillota</taxon>
        <taxon>Clostridia</taxon>
        <taxon>Eubacteriales</taxon>
        <taxon>Oscillospiraceae</taxon>
        <taxon>Pseudobacteroides</taxon>
    </lineage>
</organism>
<evidence type="ECO:0000313" key="2">
    <source>
        <dbReference type="EMBL" id="KNY27588.1"/>
    </source>
</evidence>
<sequence length="129" mass="14827">MKKERPAGVTLIGCFYIFGAVVLLLTLGIKQDFEFNIRFGIPGVPEIIVRLSIIMLSLIMAYGYLKLEKWGYWIMILYSIVFLMISLNQVSVYKSQPFIGNVIFSLIVIIYTFTKRKCFVKKPMEISAI</sequence>
<feature type="transmembrane region" description="Helical" evidence="1">
    <location>
        <begin position="7"/>
        <end position="27"/>
    </location>
</feature>
<feature type="transmembrane region" description="Helical" evidence="1">
    <location>
        <begin position="47"/>
        <end position="65"/>
    </location>
</feature>
<accession>A0A0L6JP79</accession>
<evidence type="ECO:0000256" key="1">
    <source>
        <dbReference type="SAM" id="Phobius"/>
    </source>
</evidence>
<protein>
    <recommendedName>
        <fullName evidence="4">DoxX family protein</fullName>
    </recommendedName>
</protein>
<comment type="caution">
    <text evidence="2">The sequence shown here is derived from an EMBL/GenBank/DDBJ whole genome shotgun (WGS) entry which is preliminary data.</text>
</comment>
<reference evidence="3" key="1">
    <citation type="submission" date="2015-07" db="EMBL/GenBank/DDBJ databases">
        <title>Near-Complete Genome Sequence of the Cellulolytic Bacterium Bacteroides (Pseudobacteroides) cellulosolvens ATCC 35603.</title>
        <authorList>
            <person name="Dassa B."/>
            <person name="Utturkar S.M."/>
            <person name="Klingeman D.M."/>
            <person name="Hurt R.A."/>
            <person name="Keller M."/>
            <person name="Xu J."/>
            <person name="Reddy Y.H.K."/>
            <person name="Borovok I."/>
            <person name="Grinberg I.R."/>
            <person name="Lamed R."/>
            <person name="Zhivin O."/>
            <person name="Bayer E.A."/>
            <person name="Brown S.D."/>
        </authorList>
    </citation>
    <scope>NUCLEOTIDE SEQUENCE [LARGE SCALE GENOMIC DNA]</scope>
    <source>
        <strain evidence="3">DSM 2933</strain>
    </source>
</reference>